<dbReference type="AlphaFoldDB" id="A0A7H0H586"/>
<gene>
    <name evidence="1" type="ORF">H9L22_16370</name>
</gene>
<evidence type="ECO:0000313" key="1">
    <source>
        <dbReference type="EMBL" id="QNP55702.1"/>
    </source>
</evidence>
<sequence length="166" mass="18459">MVSALERARYSKDGRADRFLGFWLNMAVEARGGGHAEVKRATRTINRFLSDTADAFAEGPDAYFAELRDAAARFWRTTQTDPAYSSSLFGLQRLTPERLLDKVMTEATSTVALLLAANVERDTARQFPRLLVEGLLDVLPDAKQHLRVALTQRPEALEAVGYLTGE</sequence>
<dbReference type="Pfam" id="PF20190">
    <property type="entry name" value="DUF6553"/>
    <property type="match status" value="1"/>
</dbReference>
<dbReference type="InterPro" id="IPR046683">
    <property type="entry name" value="DUF6553"/>
</dbReference>
<keyword evidence="2" id="KW-1185">Reference proteome</keyword>
<dbReference type="RefSeq" id="WP_187720831.1">
    <property type="nucleotide sequence ID" value="NZ_BAABBL010000005.1"/>
</dbReference>
<reference evidence="1 2" key="1">
    <citation type="submission" date="2020-08" db="EMBL/GenBank/DDBJ databases">
        <title>Genome sequence of Tessaracoccus defluvii JCM 17540T.</title>
        <authorList>
            <person name="Hyun D.-W."/>
            <person name="Bae J.-W."/>
        </authorList>
    </citation>
    <scope>NUCLEOTIDE SEQUENCE [LARGE SCALE GENOMIC DNA]</scope>
    <source>
        <strain evidence="1 2">JCM 17540</strain>
    </source>
</reference>
<dbReference type="Proteomes" id="UP000516117">
    <property type="component" value="Chromosome"/>
</dbReference>
<proteinExistence type="predicted"/>
<organism evidence="1 2">
    <name type="scientific">Tessaracoccus defluvii</name>
    <dbReference type="NCBI Taxonomy" id="1285901"/>
    <lineage>
        <taxon>Bacteria</taxon>
        <taxon>Bacillati</taxon>
        <taxon>Actinomycetota</taxon>
        <taxon>Actinomycetes</taxon>
        <taxon>Propionibacteriales</taxon>
        <taxon>Propionibacteriaceae</taxon>
        <taxon>Tessaracoccus</taxon>
    </lineage>
</organism>
<dbReference type="KEGG" id="tdf:H9L22_16370"/>
<name>A0A7H0H586_9ACTN</name>
<dbReference type="EMBL" id="CP060789">
    <property type="protein sequence ID" value="QNP55702.1"/>
    <property type="molecule type" value="Genomic_DNA"/>
</dbReference>
<protein>
    <submittedName>
        <fullName evidence="1">Uncharacterized protein</fullName>
    </submittedName>
</protein>
<evidence type="ECO:0000313" key="2">
    <source>
        <dbReference type="Proteomes" id="UP000516117"/>
    </source>
</evidence>
<accession>A0A7H0H586</accession>